<dbReference type="Pfam" id="PF00691">
    <property type="entry name" value="OmpA"/>
    <property type="match status" value="1"/>
</dbReference>
<dbReference type="GO" id="GO:0009279">
    <property type="term" value="C:cell outer membrane"/>
    <property type="evidence" value="ECO:0007669"/>
    <property type="project" value="UniProtKB-SubCell"/>
</dbReference>
<evidence type="ECO:0000256" key="2">
    <source>
        <dbReference type="ARBA" id="ARBA00023136"/>
    </source>
</evidence>
<evidence type="ECO:0000256" key="3">
    <source>
        <dbReference type="ARBA" id="ARBA00023237"/>
    </source>
</evidence>
<dbReference type="Gene3D" id="3.30.1330.60">
    <property type="entry name" value="OmpA-like domain"/>
    <property type="match status" value="1"/>
</dbReference>
<dbReference type="InterPro" id="IPR050330">
    <property type="entry name" value="Bact_OuterMem_StrucFunc"/>
</dbReference>
<comment type="subcellular location">
    <subcellularLocation>
        <location evidence="1">Cell outer membrane</location>
    </subcellularLocation>
</comment>
<evidence type="ECO:0000259" key="5">
    <source>
        <dbReference type="PROSITE" id="PS51123"/>
    </source>
</evidence>
<dbReference type="CDD" id="cd07185">
    <property type="entry name" value="OmpA_C-like"/>
    <property type="match status" value="1"/>
</dbReference>
<dbReference type="Proteomes" id="UP000011135">
    <property type="component" value="Unassembled WGS sequence"/>
</dbReference>
<dbReference type="InterPro" id="IPR006665">
    <property type="entry name" value="OmpA-like"/>
</dbReference>
<dbReference type="SUPFAM" id="SSF82171">
    <property type="entry name" value="DPP6 N-terminal domain-like"/>
    <property type="match status" value="1"/>
</dbReference>
<evidence type="ECO:0000256" key="1">
    <source>
        <dbReference type="ARBA" id="ARBA00004442"/>
    </source>
</evidence>
<protein>
    <submittedName>
        <fullName evidence="6">Outer membrane protein, OmpA/MotB family</fullName>
    </submittedName>
</protein>
<dbReference type="InterPro" id="IPR008969">
    <property type="entry name" value="CarboxyPept-like_regulatory"/>
</dbReference>
<evidence type="ECO:0000256" key="4">
    <source>
        <dbReference type="PROSITE-ProRule" id="PRU00473"/>
    </source>
</evidence>
<accession>L8JPD3</accession>
<comment type="caution">
    <text evidence="6">The sequence shown here is derived from an EMBL/GenBank/DDBJ whole genome shotgun (WGS) entry which is preliminary data.</text>
</comment>
<evidence type="ECO:0000313" key="6">
    <source>
        <dbReference type="EMBL" id="ELR70796.1"/>
    </source>
</evidence>
<dbReference type="InterPro" id="IPR011659">
    <property type="entry name" value="WD40"/>
</dbReference>
<keyword evidence="7" id="KW-1185">Reference proteome</keyword>
<dbReference type="PRINTS" id="PR01021">
    <property type="entry name" value="OMPADOMAIN"/>
</dbReference>
<dbReference type="PANTHER" id="PTHR30329:SF21">
    <property type="entry name" value="LIPOPROTEIN YIAD-RELATED"/>
    <property type="match status" value="1"/>
</dbReference>
<evidence type="ECO:0000313" key="7">
    <source>
        <dbReference type="Proteomes" id="UP000011135"/>
    </source>
</evidence>
<dbReference type="SUPFAM" id="SSF103088">
    <property type="entry name" value="OmpA-like"/>
    <property type="match status" value="1"/>
</dbReference>
<gene>
    <name evidence="6" type="ORF">C900_03404</name>
</gene>
<dbReference type="EMBL" id="AMZN01000049">
    <property type="protein sequence ID" value="ELR70796.1"/>
    <property type="molecule type" value="Genomic_DNA"/>
</dbReference>
<sequence length="519" mass="58074">MLVLFFSAATLHAQEKYLFVNINTEYDEQNPVLSPDGQVLYFTRSNHAENAGGVLDKGDIWYSELMPDRSWSVPKNARRLNNKGWNAVLGFSSDGSTIYLHNHYTEMNNRVKTQGIAKAQRRTGGWSAPEDIDIPYFKNLSAIQGGSISMDGKVLVLSIESYGTKGAEDIYVVLKKGNDQWGEPKNLGSTVNSKYQEFTPFLADDNRTLYFSSNGRGGKGSSDVFVTQRLDDSWTNWSTPQGVDEVNTKGRELGYRLYEGFAIYSSTISSDGYSDLKIHTDRPLDSIIVVKEPEVKLDSGIRIVEAGKETLVAGPAITVYGKVKDVNTQDHIDAIVTIEHKDHDFKKEVATADDNGYYSLSIPAAGIYEVRIDAPGYISKRETLDVYTREMKLVEMNYELQPISVGTTVNLKNVLFQQSTANILDTSYEELDLVADIMKQNPSMKIRLEGHTDNRGVAKHNQRLSKKRVEAVEEYLVKKGISSNRISGKGYGGSKPIADNEDPELRKLNRRVEFTIVKE</sequence>
<proteinExistence type="predicted"/>
<organism evidence="6 7">
    <name type="scientific">Fulvivirga imtechensis AK7</name>
    <dbReference type="NCBI Taxonomy" id="1237149"/>
    <lineage>
        <taxon>Bacteria</taxon>
        <taxon>Pseudomonadati</taxon>
        <taxon>Bacteroidota</taxon>
        <taxon>Cytophagia</taxon>
        <taxon>Cytophagales</taxon>
        <taxon>Fulvivirgaceae</taxon>
        <taxon>Fulvivirga</taxon>
    </lineage>
</organism>
<dbReference type="eggNOG" id="COG2885">
    <property type="taxonomic scope" value="Bacteria"/>
</dbReference>
<dbReference type="AlphaFoldDB" id="L8JPD3"/>
<dbReference type="PROSITE" id="PS51123">
    <property type="entry name" value="OMPA_2"/>
    <property type="match status" value="1"/>
</dbReference>
<dbReference type="Pfam" id="PF07676">
    <property type="entry name" value="PD40"/>
    <property type="match status" value="2"/>
</dbReference>
<dbReference type="Gene3D" id="2.60.40.1120">
    <property type="entry name" value="Carboxypeptidase-like, regulatory domain"/>
    <property type="match status" value="1"/>
</dbReference>
<dbReference type="InterPro" id="IPR006664">
    <property type="entry name" value="OMP_bac"/>
</dbReference>
<name>L8JPD3_9BACT</name>
<keyword evidence="3" id="KW-0998">Cell outer membrane</keyword>
<dbReference type="RefSeq" id="WP_009580770.1">
    <property type="nucleotide sequence ID" value="NZ_AMZN01000049.1"/>
</dbReference>
<dbReference type="PANTHER" id="PTHR30329">
    <property type="entry name" value="STATOR ELEMENT OF FLAGELLAR MOTOR COMPLEX"/>
    <property type="match status" value="1"/>
</dbReference>
<feature type="domain" description="OmpA-like" evidence="5">
    <location>
        <begin position="405"/>
        <end position="519"/>
    </location>
</feature>
<keyword evidence="2 4" id="KW-0472">Membrane</keyword>
<dbReference type="SUPFAM" id="SSF49464">
    <property type="entry name" value="Carboxypeptidase regulatory domain-like"/>
    <property type="match status" value="1"/>
</dbReference>
<reference evidence="6 7" key="1">
    <citation type="submission" date="2012-12" db="EMBL/GenBank/DDBJ databases">
        <title>Genome assembly of Fulvivirga imtechensis AK7.</title>
        <authorList>
            <person name="Nupur N."/>
            <person name="Khatri I."/>
            <person name="Kumar R."/>
            <person name="Subramanian S."/>
            <person name="Pinnaka A."/>
        </authorList>
    </citation>
    <scope>NUCLEOTIDE SEQUENCE [LARGE SCALE GENOMIC DNA]</scope>
    <source>
        <strain evidence="6 7">AK7</strain>
    </source>
</reference>
<dbReference type="InterPro" id="IPR036737">
    <property type="entry name" value="OmpA-like_sf"/>
</dbReference>
<dbReference type="STRING" id="1237149.C900_03404"/>